<keyword evidence="2" id="KW-1133">Transmembrane helix</keyword>
<feature type="transmembrane region" description="Helical" evidence="2">
    <location>
        <begin position="409"/>
        <end position="431"/>
    </location>
</feature>
<keyword evidence="2" id="KW-0812">Transmembrane</keyword>
<keyword evidence="4" id="KW-1185">Reference proteome</keyword>
<evidence type="ECO:0000313" key="3">
    <source>
        <dbReference type="EMBL" id="MCI2240929.1"/>
    </source>
</evidence>
<evidence type="ECO:0000313" key="4">
    <source>
        <dbReference type="Proteomes" id="UP001430755"/>
    </source>
</evidence>
<protein>
    <recommendedName>
        <fullName evidence="5">LPXTG cell wall anchor domain-containing protein</fullName>
    </recommendedName>
</protein>
<feature type="compositionally biased region" description="Low complexity" evidence="1">
    <location>
        <begin position="62"/>
        <end position="88"/>
    </location>
</feature>
<feature type="compositionally biased region" description="Gly residues" evidence="1">
    <location>
        <begin position="343"/>
        <end position="352"/>
    </location>
</feature>
<proteinExistence type="predicted"/>
<name>A0ABS9WDI7_9ACTN</name>
<dbReference type="RefSeq" id="WP_242162616.1">
    <property type="nucleotide sequence ID" value="NZ_JAJMLW010000001.1"/>
</dbReference>
<reference evidence="3" key="1">
    <citation type="submission" date="2021-11" db="EMBL/GenBank/DDBJ databases">
        <title>A Novel Adlercreutzia Species, isolated from a Allomyrina dichotoma larva feces.</title>
        <authorList>
            <person name="Suh M.K."/>
        </authorList>
    </citation>
    <scope>NUCLEOTIDE SEQUENCE</scope>
    <source>
        <strain evidence="3">JBNU-10</strain>
    </source>
</reference>
<dbReference type="EMBL" id="JAJMLW010000001">
    <property type="protein sequence ID" value="MCI2240929.1"/>
    <property type="molecule type" value="Genomic_DNA"/>
</dbReference>
<comment type="caution">
    <text evidence="3">The sequence shown here is derived from an EMBL/GenBank/DDBJ whole genome shotgun (WGS) entry which is preliminary data.</text>
</comment>
<evidence type="ECO:0000256" key="1">
    <source>
        <dbReference type="SAM" id="MobiDB-lite"/>
    </source>
</evidence>
<gene>
    <name evidence="3" type="ORF">LPT13_00975</name>
</gene>
<feature type="compositionally biased region" description="Low complexity" evidence="1">
    <location>
        <begin position="325"/>
        <end position="335"/>
    </location>
</feature>
<accession>A0ABS9WDI7</accession>
<evidence type="ECO:0000256" key="2">
    <source>
        <dbReference type="SAM" id="Phobius"/>
    </source>
</evidence>
<feature type="region of interest" description="Disordered" evidence="1">
    <location>
        <begin position="62"/>
        <end position="107"/>
    </location>
</feature>
<dbReference type="Proteomes" id="UP001430755">
    <property type="component" value="Unassembled WGS sequence"/>
</dbReference>
<evidence type="ECO:0008006" key="5">
    <source>
        <dbReference type="Google" id="ProtNLM"/>
    </source>
</evidence>
<feature type="region of interest" description="Disordered" evidence="1">
    <location>
        <begin position="281"/>
        <end position="404"/>
    </location>
</feature>
<feature type="compositionally biased region" description="Pro residues" evidence="1">
    <location>
        <begin position="292"/>
        <end position="303"/>
    </location>
</feature>
<feature type="compositionally biased region" description="Low complexity" evidence="1">
    <location>
        <begin position="281"/>
        <end position="291"/>
    </location>
</feature>
<organism evidence="3 4">
    <name type="scientific">Adlercreutzia faecimuris</name>
    <dbReference type="NCBI Taxonomy" id="2897341"/>
    <lineage>
        <taxon>Bacteria</taxon>
        <taxon>Bacillati</taxon>
        <taxon>Actinomycetota</taxon>
        <taxon>Coriobacteriia</taxon>
        <taxon>Eggerthellales</taxon>
        <taxon>Eggerthellaceae</taxon>
        <taxon>Adlercreutzia</taxon>
    </lineage>
</organism>
<keyword evidence="2" id="KW-0472">Membrane</keyword>
<feature type="compositionally biased region" description="Low complexity" evidence="1">
    <location>
        <begin position="384"/>
        <end position="401"/>
    </location>
</feature>
<sequence length="440" mass="44077">MSKKTNVRAAGPLPGLRGKLVIAALALALALAPVGTYAGLADAAAVPDAAVGGAADAPDAATTASLTADDAAQDAPAAPEPADIAAPPRFADEETRPNPPVDGDSAADHTMTFYYCEPMGYEDPDYSHPSGIRLLKKRVVTGLKAGQELDTWDYVEQIEGHVFFDAYPSKPVVSSDESKNYVELVYFKTMNSACTVNYFEVKGTPGAVVGSNDIAIEKMGEFTIENQRYDQKIEGRQVAVPIDEMIYLDSYPQSIRLKSDPADNVINVFYADTLATLPDATPVPDAGAAPDPDAPVTPGPDAPTTPGDGSGSGDADGSGKPEVVPPADGAVPPAGDDADKPAGDGGASGGAGDATPPAGDGAKPEGGSGAEAPAAPAPTPADPPAASGSDAAGAPAPKAASELPQTGDALPAAIVGSLAAAAAAGAALLTASRRLRATRG</sequence>